<proteinExistence type="predicted"/>
<gene>
    <name evidence="2" type="ORF">ASPZODRAFT_74549</name>
</gene>
<name>A0A1L9S844_9EURO</name>
<dbReference type="GeneID" id="34616440"/>
<dbReference type="OrthoDB" id="5377213at2759"/>
<evidence type="ECO:0000313" key="3">
    <source>
        <dbReference type="Proteomes" id="UP000184188"/>
    </source>
</evidence>
<dbReference type="Proteomes" id="UP000184188">
    <property type="component" value="Unassembled WGS sequence"/>
</dbReference>
<feature type="region of interest" description="Disordered" evidence="1">
    <location>
        <begin position="258"/>
        <end position="277"/>
    </location>
</feature>
<reference evidence="3" key="1">
    <citation type="journal article" date="2017" name="Genome Biol.">
        <title>Comparative genomics reveals high biological diversity and specific adaptations in the industrially and medically important fungal genus Aspergillus.</title>
        <authorList>
            <person name="de Vries R.P."/>
            <person name="Riley R."/>
            <person name="Wiebenga A."/>
            <person name="Aguilar-Osorio G."/>
            <person name="Amillis S."/>
            <person name="Uchima C.A."/>
            <person name="Anderluh G."/>
            <person name="Asadollahi M."/>
            <person name="Askin M."/>
            <person name="Barry K."/>
            <person name="Battaglia E."/>
            <person name="Bayram O."/>
            <person name="Benocci T."/>
            <person name="Braus-Stromeyer S.A."/>
            <person name="Caldana C."/>
            <person name="Canovas D."/>
            <person name="Cerqueira G.C."/>
            <person name="Chen F."/>
            <person name="Chen W."/>
            <person name="Choi C."/>
            <person name="Clum A."/>
            <person name="Dos Santos R.A."/>
            <person name="Damasio A.R."/>
            <person name="Diallinas G."/>
            <person name="Emri T."/>
            <person name="Fekete E."/>
            <person name="Flipphi M."/>
            <person name="Freyberg S."/>
            <person name="Gallo A."/>
            <person name="Gournas C."/>
            <person name="Habgood R."/>
            <person name="Hainaut M."/>
            <person name="Harispe M.L."/>
            <person name="Henrissat B."/>
            <person name="Hilden K.S."/>
            <person name="Hope R."/>
            <person name="Hossain A."/>
            <person name="Karabika E."/>
            <person name="Karaffa L."/>
            <person name="Karanyi Z."/>
            <person name="Krasevec N."/>
            <person name="Kuo A."/>
            <person name="Kusch H."/>
            <person name="LaButti K."/>
            <person name="Lagendijk E.L."/>
            <person name="Lapidus A."/>
            <person name="Levasseur A."/>
            <person name="Lindquist E."/>
            <person name="Lipzen A."/>
            <person name="Logrieco A.F."/>
            <person name="MacCabe A."/>
            <person name="Maekelae M.R."/>
            <person name="Malavazi I."/>
            <person name="Melin P."/>
            <person name="Meyer V."/>
            <person name="Mielnichuk N."/>
            <person name="Miskei M."/>
            <person name="Molnar A.P."/>
            <person name="Mule G."/>
            <person name="Ngan C.Y."/>
            <person name="Orejas M."/>
            <person name="Orosz E."/>
            <person name="Ouedraogo J.P."/>
            <person name="Overkamp K.M."/>
            <person name="Park H.-S."/>
            <person name="Perrone G."/>
            <person name="Piumi F."/>
            <person name="Punt P.J."/>
            <person name="Ram A.F."/>
            <person name="Ramon A."/>
            <person name="Rauscher S."/>
            <person name="Record E."/>
            <person name="Riano-Pachon D.M."/>
            <person name="Robert V."/>
            <person name="Roehrig J."/>
            <person name="Ruller R."/>
            <person name="Salamov A."/>
            <person name="Salih N.S."/>
            <person name="Samson R.A."/>
            <person name="Sandor E."/>
            <person name="Sanguinetti M."/>
            <person name="Schuetze T."/>
            <person name="Sepcic K."/>
            <person name="Shelest E."/>
            <person name="Sherlock G."/>
            <person name="Sophianopoulou V."/>
            <person name="Squina F.M."/>
            <person name="Sun H."/>
            <person name="Susca A."/>
            <person name="Todd R.B."/>
            <person name="Tsang A."/>
            <person name="Unkles S.E."/>
            <person name="van de Wiele N."/>
            <person name="van Rossen-Uffink D."/>
            <person name="Oliveira J.V."/>
            <person name="Vesth T.C."/>
            <person name="Visser J."/>
            <person name="Yu J.-H."/>
            <person name="Zhou M."/>
            <person name="Andersen M.R."/>
            <person name="Archer D.B."/>
            <person name="Baker S.E."/>
            <person name="Benoit I."/>
            <person name="Brakhage A.A."/>
            <person name="Braus G.H."/>
            <person name="Fischer R."/>
            <person name="Frisvad J.C."/>
            <person name="Goldman G.H."/>
            <person name="Houbraken J."/>
            <person name="Oakley B."/>
            <person name="Pocsi I."/>
            <person name="Scazzocchio C."/>
            <person name="Seiboth B."/>
            <person name="vanKuyk P.A."/>
            <person name="Wortman J."/>
            <person name="Dyer P.S."/>
            <person name="Grigoriev I.V."/>
        </authorList>
    </citation>
    <scope>NUCLEOTIDE SEQUENCE [LARGE SCALE GENOMIC DNA]</scope>
    <source>
        <strain evidence="3">CBS 506.65</strain>
    </source>
</reference>
<evidence type="ECO:0000313" key="2">
    <source>
        <dbReference type="EMBL" id="OJJ43331.1"/>
    </source>
</evidence>
<dbReference type="EMBL" id="KV878352">
    <property type="protein sequence ID" value="OJJ43331.1"/>
    <property type="molecule type" value="Genomic_DNA"/>
</dbReference>
<feature type="compositionally biased region" description="Low complexity" evidence="1">
    <location>
        <begin position="146"/>
        <end position="166"/>
    </location>
</feature>
<sequence length="415" mass="46397">MRSDLNLVNSKDTLYSVSSSRTPPSQSSHQLSSSLSKNPQPQVLHEQSWVSDPDQLTKPPSQDTISDSLDTFPNKVKGHKSKKHINPLLRQVSGDESRSTSIDLSRSSFEQEGLGIFMNTAKDGWQTDSYSSLTARRTVSGFHNRSTSATSQFSGTSSSSVGKPGSQYVHPMRQTPRSYTPPLNQSCQTSITETNNPELENPSSHCEQAPDNTDLKRPPPFARTPSGQAPRLSLQLNDGSYSRLPGIGISQPSITGRTSFGYSRDNSSVLDTTSPTSRSSLDFIFRSKTRTNTDTLSRAATVQAARQAFEEKEAAKTRKFEEQQIKAEEKENRRKKKQSLRNSTNSDQYQSTFAAEKVSQESTGLPEPTRPSSSPQHQRHRSGSWKSQSKSTWMLFMTWLRTRVFKLRRNALKRR</sequence>
<accession>A0A1L9S844</accession>
<dbReference type="AlphaFoldDB" id="A0A1L9S844"/>
<organism evidence="2 3">
    <name type="scientific">Penicilliopsis zonata CBS 506.65</name>
    <dbReference type="NCBI Taxonomy" id="1073090"/>
    <lineage>
        <taxon>Eukaryota</taxon>
        <taxon>Fungi</taxon>
        <taxon>Dikarya</taxon>
        <taxon>Ascomycota</taxon>
        <taxon>Pezizomycotina</taxon>
        <taxon>Eurotiomycetes</taxon>
        <taxon>Eurotiomycetidae</taxon>
        <taxon>Eurotiales</taxon>
        <taxon>Aspergillaceae</taxon>
        <taxon>Penicilliopsis</taxon>
    </lineage>
</organism>
<feature type="compositionally biased region" description="Polar residues" evidence="1">
    <location>
        <begin position="1"/>
        <end position="15"/>
    </location>
</feature>
<dbReference type="RefSeq" id="XP_022577841.1">
    <property type="nucleotide sequence ID" value="XM_022729976.1"/>
</dbReference>
<feature type="region of interest" description="Disordered" evidence="1">
    <location>
        <begin position="312"/>
        <end position="387"/>
    </location>
</feature>
<evidence type="ECO:0000256" key="1">
    <source>
        <dbReference type="SAM" id="MobiDB-lite"/>
    </source>
</evidence>
<feature type="compositionally biased region" description="Polar residues" evidence="1">
    <location>
        <begin position="175"/>
        <end position="206"/>
    </location>
</feature>
<feature type="compositionally biased region" description="Basic and acidic residues" evidence="1">
    <location>
        <begin position="312"/>
        <end position="332"/>
    </location>
</feature>
<feature type="compositionally biased region" description="Low complexity" evidence="1">
    <location>
        <begin position="16"/>
        <end position="36"/>
    </location>
</feature>
<feature type="compositionally biased region" description="Polar residues" evidence="1">
    <location>
        <begin position="340"/>
        <end position="353"/>
    </location>
</feature>
<feature type="region of interest" description="Disordered" evidence="1">
    <location>
        <begin position="1"/>
        <end position="84"/>
    </location>
</feature>
<protein>
    <submittedName>
        <fullName evidence="2">Uncharacterized protein</fullName>
    </submittedName>
</protein>
<dbReference type="VEuPathDB" id="FungiDB:ASPZODRAFT_74549"/>
<keyword evidence="3" id="KW-1185">Reference proteome</keyword>
<feature type="region of interest" description="Disordered" evidence="1">
    <location>
        <begin position="142"/>
        <end position="239"/>
    </location>
</feature>
<feature type="compositionally biased region" description="Polar residues" evidence="1">
    <location>
        <begin position="58"/>
        <end position="71"/>
    </location>
</feature>